<keyword evidence="10 11" id="KW-0012">Acyltransferase</keyword>
<evidence type="ECO:0000256" key="1">
    <source>
        <dbReference type="ARBA" id="ARBA00005194"/>
    </source>
</evidence>
<evidence type="ECO:0000256" key="5">
    <source>
        <dbReference type="ARBA" id="ARBA00022516"/>
    </source>
</evidence>
<comment type="pathway">
    <text evidence="1 11">Lipid metabolism; fatty acid biosynthesis.</text>
</comment>
<dbReference type="InterPro" id="IPR014031">
    <property type="entry name" value="Ketoacyl_synth_C"/>
</dbReference>
<dbReference type="AlphaFoldDB" id="A0A1C3EU61"/>
<dbReference type="STRING" id="1841610.A6X21_15670"/>
<dbReference type="EMBL" id="LYDR01000005">
    <property type="protein sequence ID" value="ODA36674.1"/>
    <property type="molecule type" value="Genomic_DNA"/>
</dbReference>
<dbReference type="InterPro" id="IPR018201">
    <property type="entry name" value="Ketoacyl_synth_AS"/>
</dbReference>
<name>A0A1C3EU61_9PLAN</name>
<dbReference type="InterPro" id="IPR016039">
    <property type="entry name" value="Thiolase-like"/>
</dbReference>
<dbReference type="PROSITE" id="PS51257">
    <property type="entry name" value="PROKAR_LIPOPROTEIN"/>
    <property type="match status" value="1"/>
</dbReference>
<evidence type="ECO:0000259" key="14">
    <source>
        <dbReference type="PROSITE" id="PS52004"/>
    </source>
</evidence>
<dbReference type="UniPathway" id="UPA00094"/>
<comment type="catalytic activity">
    <reaction evidence="11">
        <text>(9Z)-hexadecenoyl-[ACP] + malonyl-[ACP] + H(+) = 3-oxo-(11Z)-octadecenoyl-[ACP] + holo-[ACP] + CO2</text>
        <dbReference type="Rhea" id="RHEA:55040"/>
        <dbReference type="Rhea" id="RHEA-COMP:9623"/>
        <dbReference type="Rhea" id="RHEA-COMP:9685"/>
        <dbReference type="Rhea" id="RHEA-COMP:10800"/>
        <dbReference type="Rhea" id="RHEA-COMP:14074"/>
        <dbReference type="ChEBI" id="CHEBI:15378"/>
        <dbReference type="ChEBI" id="CHEBI:16526"/>
        <dbReference type="ChEBI" id="CHEBI:64479"/>
        <dbReference type="ChEBI" id="CHEBI:78449"/>
        <dbReference type="ChEBI" id="CHEBI:83989"/>
        <dbReference type="ChEBI" id="CHEBI:138538"/>
        <dbReference type="EC" id="2.3.1.179"/>
    </reaction>
</comment>
<evidence type="ECO:0000256" key="9">
    <source>
        <dbReference type="ARBA" id="ARBA00023160"/>
    </source>
</evidence>
<comment type="catalytic activity">
    <reaction evidence="11">
        <text>a fatty acyl-[ACP] + malonyl-[ACP] + H(+) = a 3-oxoacyl-[ACP] + holo-[ACP] + CO2</text>
        <dbReference type="Rhea" id="RHEA:22836"/>
        <dbReference type="Rhea" id="RHEA-COMP:9623"/>
        <dbReference type="Rhea" id="RHEA-COMP:9685"/>
        <dbReference type="Rhea" id="RHEA-COMP:9916"/>
        <dbReference type="Rhea" id="RHEA-COMP:14125"/>
        <dbReference type="ChEBI" id="CHEBI:15378"/>
        <dbReference type="ChEBI" id="CHEBI:16526"/>
        <dbReference type="ChEBI" id="CHEBI:64479"/>
        <dbReference type="ChEBI" id="CHEBI:78449"/>
        <dbReference type="ChEBI" id="CHEBI:78776"/>
        <dbReference type="ChEBI" id="CHEBI:138651"/>
    </reaction>
</comment>
<dbReference type="PROSITE" id="PS52004">
    <property type="entry name" value="KS3_2"/>
    <property type="match status" value="1"/>
</dbReference>
<dbReference type="GO" id="GO:0006633">
    <property type="term" value="P:fatty acid biosynthetic process"/>
    <property type="evidence" value="ECO:0007669"/>
    <property type="project" value="UniProtKB-UniRule"/>
</dbReference>
<evidence type="ECO:0000313" key="15">
    <source>
        <dbReference type="EMBL" id="ODA36674.1"/>
    </source>
</evidence>
<keyword evidence="5 11" id="KW-0444">Lipid biosynthesis</keyword>
<feature type="active site" description="For beta-ketoacyl synthase activity" evidence="12">
    <location>
        <position position="164"/>
    </location>
</feature>
<dbReference type="InterPro" id="IPR020841">
    <property type="entry name" value="PKS_Beta-ketoAc_synthase_dom"/>
</dbReference>
<dbReference type="SUPFAM" id="SSF53901">
    <property type="entry name" value="Thiolase-like"/>
    <property type="match status" value="2"/>
</dbReference>
<dbReference type="PROSITE" id="PS00606">
    <property type="entry name" value="KS3_1"/>
    <property type="match status" value="1"/>
</dbReference>
<evidence type="ECO:0000256" key="2">
    <source>
        <dbReference type="ARBA" id="ARBA00008467"/>
    </source>
</evidence>
<gene>
    <name evidence="15" type="ORF">A6X21_15670</name>
</gene>
<accession>A0A1C3EU61</accession>
<dbReference type="InterPro" id="IPR000794">
    <property type="entry name" value="Beta-ketoacyl_synthase"/>
</dbReference>
<dbReference type="GO" id="GO:0004315">
    <property type="term" value="F:3-oxoacyl-[acyl-carrier-protein] synthase activity"/>
    <property type="evidence" value="ECO:0007669"/>
    <property type="project" value="UniProtKB-UniRule"/>
</dbReference>
<evidence type="ECO:0000256" key="13">
    <source>
        <dbReference type="RuleBase" id="RU003694"/>
    </source>
</evidence>
<evidence type="ECO:0000256" key="6">
    <source>
        <dbReference type="ARBA" id="ARBA00022679"/>
    </source>
</evidence>
<dbReference type="FunFam" id="3.40.47.10:FF:000009">
    <property type="entry name" value="3-oxoacyl-[acyl-carrier-protein] synthase 2"/>
    <property type="match status" value="1"/>
</dbReference>
<organism evidence="15 16">
    <name type="scientific">Planctopirus hydrillae</name>
    <dbReference type="NCBI Taxonomy" id="1841610"/>
    <lineage>
        <taxon>Bacteria</taxon>
        <taxon>Pseudomonadati</taxon>
        <taxon>Planctomycetota</taxon>
        <taxon>Planctomycetia</taxon>
        <taxon>Planctomycetales</taxon>
        <taxon>Planctomycetaceae</taxon>
        <taxon>Planctopirus</taxon>
    </lineage>
</organism>
<reference evidence="15 16" key="1">
    <citation type="submission" date="2016-05" db="EMBL/GenBank/DDBJ databases">
        <title>Genomic and physiological characterization of Planctopirus sp. isolated from fresh water lake.</title>
        <authorList>
            <person name="Subhash Y."/>
            <person name="Ramana C."/>
        </authorList>
    </citation>
    <scope>NUCLEOTIDE SEQUENCE [LARGE SCALE GENOMIC DNA]</scope>
    <source>
        <strain evidence="15 16">JC280</strain>
    </source>
</reference>
<proteinExistence type="inferred from homology"/>
<dbReference type="PIRSF" id="PIRSF000447">
    <property type="entry name" value="KAS_II"/>
    <property type="match status" value="1"/>
</dbReference>
<keyword evidence="16" id="KW-1185">Reference proteome</keyword>
<evidence type="ECO:0000256" key="11">
    <source>
        <dbReference type="PIRNR" id="PIRNR000447"/>
    </source>
</evidence>
<evidence type="ECO:0000256" key="12">
    <source>
        <dbReference type="PIRSR" id="PIRSR000447-1"/>
    </source>
</evidence>
<dbReference type="EC" id="2.3.1.179" evidence="3 11"/>
<evidence type="ECO:0000256" key="7">
    <source>
        <dbReference type="ARBA" id="ARBA00022832"/>
    </source>
</evidence>
<dbReference type="InterPro" id="IPR017568">
    <property type="entry name" value="3-oxoacyl-ACP_synth-2"/>
</dbReference>
<comment type="similarity">
    <text evidence="2 11 13">Belongs to the thiolase-like superfamily. Beta-ketoacyl-ACP synthases family.</text>
</comment>
<dbReference type="InterPro" id="IPR014030">
    <property type="entry name" value="Ketoacyl_synth_N"/>
</dbReference>
<dbReference type="OrthoDB" id="292158at2"/>
<keyword evidence="8" id="KW-0443">Lipid metabolism</keyword>
<dbReference type="NCBIfam" id="TIGR03150">
    <property type="entry name" value="fabF"/>
    <property type="match status" value="1"/>
</dbReference>
<dbReference type="RefSeq" id="WP_068845343.1">
    <property type="nucleotide sequence ID" value="NZ_LYDR01000005.1"/>
</dbReference>
<comment type="function">
    <text evidence="11">Involved in the type II fatty acid elongation cycle. Catalyzes the elongation of a wide range of acyl-ACP by the addition of two carbons from malonyl-ACP to an acyl acceptor. Can efficiently catalyze the conversion of palmitoleoyl-ACP (cis-hexadec-9-enoyl-ACP) to cis-vaccenoyl-ACP (cis-octadec-11-enoyl-ACP), an essential step in the thermal regulation of fatty acid composition.</text>
</comment>
<keyword evidence="9 11" id="KW-0275">Fatty acid biosynthesis</keyword>
<evidence type="ECO:0000256" key="10">
    <source>
        <dbReference type="ARBA" id="ARBA00023315"/>
    </source>
</evidence>
<dbReference type="Gene3D" id="3.40.47.10">
    <property type="match status" value="1"/>
</dbReference>
<feature type="domain" description="Ketosynthase family 3 (KS3)" evidence="14">
    <location>
        <begin position="2"/>
        <end position="411"/>
    </location>
</feature>
<evidence type="ECO:0000256" key="8">
    <source>
        <dbReference type="ARBA" id="ARBA00023098"/>
    </source>
</evidence>
<dbReference type="Pfam" id="PF02801">
    <property type="entry name" value="Ketoacyl-synt_C"/>
    <property type="match status" value="1"/>
</dbReference>
<dbReference type="CDD" id="cd00834">
    <property type="entry name" value="KAS_I_II"/>
    <property type="match status" value="1"/>
</dbReference>
<protein>
    <recommendedName>
        <fullName evidence="4 11">3-oxoacyl-[acyl-carrier-protein] synthase 2</fullName>
        <ecNumber evidence="3 11">2.3.1.179</ecNumber>
    </recommendedName>
</protein>
<comment type="caution">
    <text evidence="15">The sequence shown here is derived from an EMBL/GenBank/DDBJ whole genome shotgun (WGS) entry which is preliminary data.</text>
</comment>
<dbReference type="PANTHER" id="PTHR11712:SF336">
    <property type="entry name" value="3-OXOACYL-[ACYL-CARRIER-PROTEIN] SYNTHASE, MITOCHONDRIAL"/>
    <property type="match status" value="1"/>
</dbReference>
<keyword evidence="6 11" id="KW-0808">Transferase</keyword>
<dbReference type="GO" id="GO:0005829">
    <property type="term" value="C:cytosol"/>
    <property type="evidence" value="ECO:0007669"/>
    <property type="project" value="TreeGrafter"/>
</dbReference>
<dbReference type="Proteomes" id="UP000094828">
    <property type="component" value="Unassembled WGS sequence"/>
</dbReference>
<evidence type="ECO:0000256" key="4">
    <source>
        <dbReference type="ARBA" id="ARBA00014657"/>
    </source>
</evidence>
<keyword evidence="7" id="KW-0276">Fatty acid metabolism</keyword>
<dbReference type="PANTHER" id="PTHR11712">
    <property type="entry name" value="POLYKETIDE SYNTHASE-RELATED"/>
    <property type="match status" value="1"/>
</dbReference>
<evidence type="ECO:0000256" key="3">
    <source>
        <dbReference type="ARBA" id="ARBA00012356"/>
    </source>
</evidence>
<dbReference type="SMART" id="SM00825">
    <property type="entry name" value="PKS_KS"/>
    <property type="match status" value="1"/>
</dbReference>
<dbReference type="NCBIfam" id="NF005589">
    <property type="entry name" value="PRK07314.1"/>
    <property type="match status" value="1"/>
</dbReference>
<dbReference type="Pfam" id="PF00109">
    <property type="entry name" value="ketoacyl-synt"/>
    <property type="match status" value="1"/>
</dbReference>
<evidence type="ECO:0000313" key="16">
    <source>
        <dbReference type="Proteomes" id="UP000094828"/>
    </source>
</evidence>
<sequence>MARRVVVTGMSVVTALGCDLSEFWDNICSGKSGVSRLERFDPSEFKVNFGGEIKDFHPEEHFDPKEMKRLDRFCQFAMAAADKAIKQSGIDFKSYTDPYRCGVIVGSGIGGLNEIEEQHARLFDRGPSRVSPFMIPKLMVNAASGNLSVYYGLKGPSSAVATACASASNAIGDAFRVIQSDMADVMIAGGSEAAITPMGLSGFARMGALSTRLDSPECASRPFDRDRDGFVLSEGAGVVLLEEYEHAKARGAEILAEVLGYGMSSDGNHMTAPDPEGAGAARAMANSLRDAKLNPSQIQYINAHGTSTPLGDKAESNAIMTVFGEESKSVCVSSTKSQLGHLLGASGGVEFVVGVMTCLQGIIPPTINLDNQDPDCKLDYVPNVAREREVKCMLSNSFGFGGHNACLVVGRI</sequence>